<evidence type="ECO:0008006" key="5">
    <source>
        <dbReference type="Google" id="ProtNLM"/>
    </source>
</evidence>
<dbReference type="Proteomes" id="UP000182200">
    <property type="component" value="Unassembled WGS sequence"/>
</dbReference>
<dbReference type="Pfam" id="PF11306">
    <property type="entry name" value="DUF3108"/>
    <property type="match status" value="1"/>
</dbReference>
<accession>A0A0P1LD86</accession>
<accession>A0A0P1M2P3</accession>
<dbReference type="OrthoDB" id="9806641at2"/>
<dbReference type="InterPro" id="IPR021457">
    <property type="entry name" value="DUF3108"/>
</dbReference>
<accession>A0A0N7MUE9</accession>
<dbReference type="EMBL" id="CZVI01000016">
    <property type="protein sequence ID" value="CUS88911.1"/>
    <property type="molecule type" value="Genomic_DNA"/>
</dbReference>
<name>A0A0P1LGM0_9BACT</name>
<accession>A0A0P1NVL3</accession>
<keyword evidence="4" id="KW-1185">Reference proteome</keyword>
<evidence type="ECO:0000313" key="4">
    <source>
        <dbReference type="Proteomes" id="UP000182200"/>
    </source>
</evidence>
<evidence type="ECO:0000313" key="3">
    <source>
        <dbReference type="Proteomes" id="UP000182011"/>
    </source>
</evidence>
<reference evidence="1 4" key="2">
    <citation type="submission" date="2015-11" db="EMBL/GenBank/DDBJ databases">
        <authorList>
            <person name="Varghese N."/>
        </authorList>
    </citation>
    <scope>NUCLEOTIDE SEQUENCE [LARGE SCALE GENOMIC DNA]</scope>
    <source>
        <strain evidence="1 4">JGI-8</strain>
    </source>
</reference>
<sequence>MYKILSFPLVFLVAIFFKQNLDEKTIQFNSRKIEHNAFKVGERLLYDVKYQFIKVGEAEISLSEIVEYNGRKCYRAVFKVWSLPFFSVFYKVDDRYESLIDVEGIYPWRFEQRIREGGYKRDFYAEFDHVNLIAKTSEGIYPIPQYAQDVFSAFYYARTQDYSNKKVGDRIKLENFYRNKTYPLEIKYLGEQTVEVKAGKFKCVIVEPLIVEGGLFKAKGRFLLWITNDAKKIPVKMTAEIPIGNITGELREFENIEKIDAKIE</sequence>
<evidence type="ECO:0000313" key="2">
    <source>
        <dbReference type="EMBL" id="CUU05736.1"/>
    </source>
</evidence>
<dbReference type="EMBL" id="FAOP01000005">
    <property type="protein sequence ID" value="CUU05736.1"/>
    <property type="molecule type" value="Genomic_DNA"/>
</dbReference>
<proteinExistence type="predicted"/>
<dbReference type="AlphaFoldDB" id="A0A0P1LGM0"/>
<gene>
    <name evidence="2" type="ORF">JGI4_01336</name>
    <name evidence="1" type="ORF">JGI8_01257</name>
</gene>
<reference evidence="2 3" key="1">
    <citation type="submission" date="2015-11" db="EMBL/GenBank/DDBJ databases">
        <authorList>
            <person name="Zhang Y."/>
            <person name="Guo Z."/>
        </authorList>
    </citation>
    <scope>NUCLEOTIDE SEQUENCE [LARGE SCALE GENOMIC DNA]</scope>
    <source>
        <strain evidence="2">JGI-4</strain>
    </source>
</reference>
<accession>A0A0P1M2D4</accession>
<accession>A0A0P1LGM0</accession>
<evidence type="ECO:0000313" key="1">
    <source>
        <dbReference type="EMBL" id="CUS88911.1"/>
    </source>
</evidence>
<accession>A0A0S4N4U1</accession>
<dbReference type="RefSeq" id="WP_047134633.1">
    <property type="nucleotide sequence ID" value="NZ_CZVI01000016.1"/>
</dbReference>
<dbReference type="STRING" id="1633631.GCA_001442925_01331"/>
<accession>A0A0P1LZC8</accession>
<organism evidence="2 3">
    <name type="scientific">Candidatus Kryptonium thompsonii</name>
    <dbReference type="NCBI Taxonomy" id="1633631"/>
    <lineage>
        <taxon>Bacteria</taxon>
        <taxon>Pseudomonadati</taxon>
        <taxon>Candidatus Kryptoniota</taxon>
        <taxon>Candidatus Kryptonium</taxon>
    </lineage>
</organism>
<dbReference type="Proteomes" id="UP000182011">
    <property type="component" value="Unassembled WGS sequence"/>
</dbReference>
<protein>
    <recommendedName>
        <fullName evidence="5">DUF3108 domain-containing protein</fullName>
    </recommendedName>
</protein>